<accession>F4CZB7</accession>
<dbReference type="eggNOG" id="ENOG50335R0">
    <property type="taxonomic scope" value="Bacteria"/>
</dbReference>
<dbReference type="Proteomes" id="UP000007809">
    <property type="component" value="Chromosome"/>
</dbReference>
<dbReference type="RefSeq" id="WP_013675568.1">
    <property type="nucleotide sequence ID" value="NC_015312.1"/>
</dbReference>
<organism evidence="1 2">
    <name type="scientific">Pseudonocardia dioxanivorans (strain ATCC 55486 / DSM 44775 / JCM 13855 / CB1190)</name>
    <dbReference type="NCBI Taxonomy" id="675635"/>
    <lineage>
        <taxon>Bacteria</taxon>
        <taxon>Bacillati</taxon>
        <taxon>Actinomycetota</taxon>
        <taxon>Actinomycetes</taxon>
        <taxon>Pseudonocardiales</taxon>
        <taxon>Pseudonocardiaceae</taxon>
        <taxon>Pseudonocardia</taxon>
    </lineage>
</organism>
<dbReference type="AlphaFoldDB" id="F4CZB7"/>
<dbReference type="HOGENOM" id="CLU_1364300_0_0_11"/>
<evidence type="ECO:0000313" key="1">
    <source>
        <dbReference type="EMBL" id="AEA25648.1"/>
    </source>
</evidence>
<dbReference type="OrthoDB" id="3829127at2"/>
<proteinExistence type="predicted"/>
<evidence type="ECO:0000313" key="2">
    <source>
        <dbReference type="Proteomes" id="UP000007809"/>
    </source>
</evidence>
<dbReference type="KEGG" id="pdx:Psed_3463"/>
<keyword evidence="2" id="KW-1185">Reference proteome</keyword>
<name>F4CZB7_PSEUX</name>
<dbReference type="InterPro" id="IPR045677">
    <property type="entry name" value="DUF6197"/>
</dbReference>
<dbReference type="Pfam" id="PF19698">
    <property type="entry name" value="DUF6197"/>
    <property type="match status" value="1"/>
</dbReference>
<sequence>MTLDATATEARPAHHAKRLLRWRDRRREREILARRDRIGAQMAELRYIQDLIAAAQKVVASGWVRGGWFVVLDGSGRKRTVNAYDARYMNGWPIVGGCLVGAIVHAGGGLAAAEEQPVRRALELTWHTLCGHAEDPIRWCPAPDARAAHVRDLTRWNDDAGRTADEVIALLRSVWQAAAEERTRLRAVGAETGGPSEASLA</sequence>
<dbReference type="EMBL" id="CP002593">
    <property type="protein sequence ID" value="AEA25648.1"/>
    <property type="molecule type" value="Genomic_DNA"/>
</dbReference>
<reference evidence="1 2" key="1">
    <citation type="journal article" date="2011" name="J. Bacteriol.">
        <title>Genome sequence of the 1,4-dioxane-degrading Pseudonocardia dioxanivorans strain CB1190.</title>
        <authorList>
            <person name="Sales C.M."/>
            <person name="Mahendra S."/>
            <person name="Grostern A."/>
            <person name="Parales R.E."/>
            <person name="Goodwin L.A."/>
            <person name="Woyke T."/>
            <person name="Nolan M."/>
            <person name="Lapidus A."/>
            <person name="Chertkov O."/>
            <person name="Ovchinnikova G."/>
            <person name="Sczyrba A."/>
            <person name="Alvarez-Cohen L."/>
        </authorList>
    </citation>
    <scope>NUCLEOTIDE SEQUENCE [LARGE SCALE GENOMIC DNA]</scope>
    <source>
        <strain evidence="2">ATCC 55486 / DSM 44775 / JCM 13855 / CB1190</strain>
    </source>
</reference>
<gene>
    <name evidence="1" type="ordered locus">Psed_3463</name>
</gene>
<protein>
    <submittedName>
        <fullName evidence="1">Uncharacterized protein</fullName>
    </submittedName>
</protein>